<dbReference type="AlphaFoldDB" id="A0A9Q0JUJ3"/>
<sequence>MDHGGGGGAARVVQEGRGEGGVAHVVPEGLAEGHEVAEGEGGVWASVVEAHGVEDLAVVHVGVADLADLAVVHVAVADHVDAVDHVGVALVTYISSKPDHWSQNVQQLESEEEEECSAKDKKKSYPIEGLSDYRVKLGDCKWFLQEPVLKNVSRNLQGCTSYRSTQYDGAFRF</sequence>
<reference evidence="1" key="1">
    <citation type="journal article" date="2023" name="Plant J.">
        <title>The genome of the king protea, Protea cynaroides.</title>
        <authorList>
            <person name="Chang J."/>
            <person name="Duong T.A."/>
            <person name="Schoeman C."/>
            <person name="Ma X."/>
            <person name="Roodt D."/>
            <person name="Barker N."/>
            <person name="Li Z."/>
            <person name="Van de Peer Y."/>
            <person name="Mizrachi E."/>
        </authorList>
    </citation>
    <scope>NUCLEOTIDE SEQUENCE</scope>
    <source>
        <tissue evidence="1">Young leaves</tissue>
    </source>
</reference>
<comment type="caution">
    <text evidence="1">The sequence shown here is derived from an EMBL/GenBank/DDBJ whole genome shotgun (WGS) entry which is preliminary data.</text>
</comment>
<protein>
    <submittedName>
        <fullName evidence="1">Uncharacterized protein</fullName>
    </submittedName>
</protein>
<dbReference type="EMBL" id="JAMYWD010000012">
    <property type="protein sequence ID" value="KAJ4953284.1"/>
    <property type="molecule type" value="Genomic_DNA"/>
</dbReference>
<keyword evidence="2" id="KW-1185">Reference proteome</keyword>
<name>A0A9Q0JUJ3_9MAGN</name>
<gene>
    <name evidence="1" type="ORF">NE237_030116</name>
</gene>
<dbReference type="Proteomes" id="UP001141806">
    <property type="component" value="Unassembled WGS sequence"/>
</dbReference>
<accession>A0A9Q0JUJ3</accession>
<organism evidence="1 2">
    <name type="scientific">Protea cynaroides</name>
    <dbReference type="NCBI Taxonomy" id="273540"/>
    <lineage>
        <taxon>Eukaryota</taxon>
        <taxon>Viridiplantae</taxon>
        <taxon>Streptophyta</taxon>
        <taxon>Embryophyta</taxon>
        <taxon>Tracheophyta</taxon>
        <taxon>Spermatophyta</taxon>
        <taxon>Magnoliopsida</taxon>
        <taxon>Proteales</taxon>
        <taxon>Proteaceae</taxon>
        <taxon>Protea</taxon>
    </lineage>
</organism>
<evidence type="ECO:0000313" key="2">
    <source>
        <dbReference type="Proteomes" id="UP001141806"/>
    </source>
</evidence>
<proteinExistence type="predicted"/>
<evidence type="ECO:0000313" key="1">
    <source>
        <dbReference type="EMBL" id="KAJ4953284.1"/>
    </source>
</evidence>